<dbReference type="EMBL" id="GBXM01088049">
    <property type="protein sequence ID" value="JAH20528.1"/>
    <property type="molecule type" value="Transcribed_RNA"/>
</dbReference>
<reference evidence="1" key="2">
    <citation type="journal article" date="2015" name="Fish Shellfish Immunol.">
        <title>Early steps in the European eel (Anguilla anguilla)-Vibrio vulnificus interaction in the gills: Role of the RtxA13 toxin.</title>
        <authorList>
            <person name="Callol A."/>
            <person name="Pajuelo D."/>
            <person name="Ebbesson L."/>
            <person name="Teles M."/>
            <person name="MacKenzie S."/>
            <person name="Amaro C."/>
        </authorList>
    </citation>
    <scope>NUCLEOTIDE SEQUENCE</scope>
</reference>
<protein>
    <submittedName>
        <fullName evidence="1">Uncharacterized protein</fullName>
    </submittedName>
</protein>
<accession>A0A0E9QWN7</accession>
<organism evidence="1">
    <name type="scientific">Anguilla anguilla</name>
    <name type="common">European freshwater eel</name>
    <name type="synonym">Muraena anguilla</name>
    <dbReference type="NCBI Taxonomy" id="7936"/>
    <lineage>
        <taxon>Eukaryota</taxon>
        <taxon>Metazoa</taxon>
        <taxon>Chordata</taxon>
        <taxon>Craniata</taxon>
        <taxon>Vertebrata</taxon>
        <taxon>Euteleostomi</taxon>
        <taxon>Actinopterygii</taxon>
        <taxon>Neopterygii</taxon>
        <taxon>Teleostei</taxon>
        <taxon>Anguilliformes</taxon>
        <taxon>Anguillidae</taxon>
        <taxon>Anguilla</taxon>
    </lineage>
</organism>
<reference evidence="1" key="1">
    <citation type="submission" date="2014-11" db="EMBL/GenBank/DDBJ databases">
        <authorList>
            <person name="Amaro Gonzalez C."/>
        </authorList>
    </citation>
    <scope>NUCLEOTIDE SEQUENCE</scope>
</reference>
<name>A0A0E9QWN7_ANGAN</name>
<dbReference type="AlphaFoldDB" id="A0A0E9QWN7"/>
<sequence>MFFSSLALHIRPFQMYRQRVLHALCPPQEVKHPQVVAHALPCEHRGNGSIHVVVQTEDVPARITRGHF</sequence>
<evidence type="ECO:0000313" key="1">
    <source>
        <dbReference type="EMBL" id="JAH20528.1"/>
    </source>
</evidence>
<proteinExistence type="predicted"/>